<feature type="signal peptide" evidence="7">
    <location>
        <begin position="1"/>
        <end position="16"/>
    </location>
</feature>
<name>A0ABR0EP26_ZASCE</name>
<keyword evidence="10" id="KW-1185">Reference proteome</keyword>
<feature type="transmembrane region" description="Helical" evidence="6">
    <location>
        <begin position="31"/>
        <end position="54"/>
    </location>
</feature>
<feature type="transmembrane region" description="Helical" evidence="6">
    <location>
        <begin position="66"/>
        <end position="87"/>
    </location>
</feature>
<dbReference type="Proteomes" id="UP001305779">
    <property type="component" value="Unassembled WGS sequence"/>
</dbReference>
<proteinExistence type="predicted"/>
<evidence type="ECO:0000259" key="8">
    <source>
        <dbReference type="Pfam" id="PF13396"/>
    </source>
</evidence>
<sequence length="103" mass="11348">MFSLFLQLCLAALTFAAPIDSDPTFTVQADAWQYGTGGGILGFIVLVIDVMAWIEILKSNRPPLHKILWSVLIFILPVVGVIIYWLFADRAKHNSGAGYEPIA</sequence>
<evidence type="ECO:0000313" key="10">
    <source>
        <dbReference type="Proteomes" id="UP001305779"/>
    </source>
</evidence>
<comment type="subcellular location">
    <subcellularLocation>
        <location evidence="1">Cell membrane</location>
        <topology evidence="1">Multi-pass membrane protein</topology>
    </subcellularLocation>
</comment>
<feature type="chain" id="PRO_5046733272" description="Cardiolipin synthase N-terminal domain-containing protein" evidence="7">
    <location>
        <begin position="17"/>
        <end position="103"/>
    </location>
</feature>
<dbReference type="EMBL" id="JAXOVC010000003">
    <property type="protein sequence ID" value="KAK4503359.1"/>
    <property type="molecule type" value="Genomic_DNA"/>
</dbReference>
<evidence type="ECO:0000256" key="4">
    <source>
        <dbReference type="ARBA" id="ARBA00022989"/>
    </source>
</evidence>
<dbReference type="InterPro" id="IPR027379">
    <property type="entry name" value="CLS_N"/>
</dbReference>
<keyword evidence="2" id="KW-1003">Cell membrane</keyword>
<evidence type="ECO:0000256" key="1">
    <source>
        <dbReference type="ARBA" id="ARBA00004651"/>
    </source>
</evidence>
<keyword evidence="3 6" id="KW-0812">Transmembrane</keyword>
<gene>
    <name evidence="9" type="ORF">PRZ48_004274</name>
</gene>
<evidence type="ECO:0000256" key="5">
    <source>
        <dbReference type="ARBA" id="ARBA00023136"/>
    </source>
</evidence>
<reference evidence="9 10" key="1">
    <citation type="journal article" date="2023" name="G3 (Bethesda)">
        <title>A chromosome-level genome assembly of Zasmidium syzygii isolated from banana leaves.</title>
        <authorList>
            <person name="van Westerhoven A.C."/>
            <person name="Mehrabi R."/>
            <person name="Talebi R."/>
            <person name="Steentjes M.B.F."/>
            <person name="Corcolon B."/>
            <person name="Chong P.A."/>
            <person name="Kema G.H.J."/>
            <person name="Seidl M.F."/>
        </authorList>
    </citation>
    <scope>NUCLEOTIDE SEQUENCE [LARGE SCALE GENOMIC DNA]</scope>
    <source>
        <strain evidence="9 10">P124</strain>
    </source>
</reference>
<evidence type="ECO:0000256" key="2">
    <source>
        <dbReference type="ARBA" id="ARBA00022475"/>
    </source>
</evidence>
<accession>A0ABR0EP26</accession>
<dbReference type="Pfam" id="PF13396">
    <property type="entry name" value="PLDc_N"/>
    <property type="match status" value="1"/>
</dbReference>
<evidence type="ECO:0000256" key="6">
    <source>
        <dbReference type="SAM" id="Phobius"/>
    </source>
</evidence>
<protein>
    <recommendedName>
        <fullName evidence="8">Cardiolipin synthase N-terminal domain-containing protein</fullName>
    </recommendedName>
</protein>
<evidence type="ECO:0000313" key="9">
    <source>
        <dbReference type="EMBL" id="KAK4503359.1"/>
    </source>
</evidence>
<keyword evidence="7" id="KW-0732">Signal</keyword>
<evidence type="ECO:0000256" key="3">
    <source>
        <dbReference type="ARBA" id="ARBA00022692"/>
    </source>
</evidence>
<keyword evidence="4 6" id="KW-1133">Transmembrane helix</keyword>
<keyword evidence="5 6" id="KW-0472">Membrane</keyword>
<feature type="domain" description="Cardiolipin synthase N-terminal" evidence="8">
    <location>
        <begin position="47"/>
        <end position="87"/>
    </location>
</feature>
<organism evidence="9 10">
    <name type="scientific">Zasmidium cellare</name>
    <name type="common">Wine cellar mold</name>
    <name type="synonym">Racodium cellare</name>
    <dbReference type="NCBI Taxonomy" id="395010"/>
    <lineage>
        <taxon>Eukaryota</taxon>
        <taxon>Fungi</taxon>
        <taxon>Dikarya</taxon>
        <taxon>Ascomycota</taxon>
        <taxon>Pezizomycotina</taxon>
        <taxon>Dothideomycetes</taxon>
        <taxon>Dothideomycetidae</taxon>
        <taxon>Mycosphaerellales</taxon>
        <taxon>Mycosphaerellaceae</taxon>
        <taxon>Zasmidium</taxon>
    </lineage>
</organism>
<evidence type="ECO:0000256" key="7">
    <source>
        <dbReference type="SAM" id="SignalP"/>
    </source>
</evidence>
<comment type="caution">
    <text evidence="9">The sequence shown here is derived from an EMBL/GenBank/DDBJ whole genome shotgun (WGS) entry which is preliminary data.</text>
</comment>